<dbReference type="AlphaFoldDB" id="A0A516RGR4"/>
<proteinExistence type="predicted"/>
<dbReference type="Pfam" id="PF00561">
    <property type="entry name" value="Abhydrolase_1"/>
    <property type="match status" value="1"/>
</dbReference>
<name>A0A516RGR4_STRST</name>
<dbReference type="InterPro" id="IPR029058">
    <property type="entry name" value="AB_hydrolase_fold"/>
</dbReference>
<dbReference type="GO" id="GO:0016787">
    <property type="term" value="F:hydrolase activity"/>
    <property type="evidence" value="ECO:0007669"/>
    <property type="project" value="UniProtKB-KW"/>
</dbReference>
<dbReference type="SUPFAM" id="SSF53474">
    <property type="entry name" value="alpha/beta-Hydrolases"/>
    <property type="match status" value="1"/>
</dbReference>
<gene>
    <name evidence="2" type="ORF">FH965_33370</name>
</gene>
<dbReference type="GO" id="GO:0016020">
    <property type="term" value="C:membrane"/>
    <property type="evidence" value="ECO:0007669"/>
    <property type="project" value="TreeGrafter"/>
</dbReference>
<dbReference type="PANTHER" id="PTHR43798">
    <property type="entry name" value="MONOACYLGLYCEROL LIPASE"/>
    <property type="match status" value="1"/>
</dbReference>
<protein>
    <submittedName>
        <fullName evidence="2">Alpha/beta hydrolase</fullName>
    </submittedName>
</protein>
<reference evidence="2 3" key="1">
    <citation type="journal article" date="2019" name="J. Ind. Microbiol. Biotechnol.">
        <title>The complete genomic sequence of Streptomyces spectabilis NRRL-2792 and identification of secondary metabolite biosynthetic gene clusters.</title>
        <authorList>
            <person name="Sinha A."/>
            <person name="Phillips-Salemka S."/>
            <person name="Niraula T.A."/>
            <person name="Short K.A."/>
            <person name="Niraula N.P."/>
        </authorList>
    </citation>
    <scope>NUCLEOTIDE SEQUENCE [LARGE SCALE GENOMIC DNA]</scope>
    <source>
        <strain evidence="2 3">NRRL 2792</strain>
    </source>
</reference>
<accession>A0A516RGR4</accession>
<evidence type="ECO:0000313" key="3">
    <source>
        <dbReference type="Proteomes" id="UP000316806"/>
    </source>
</evidence>
<feature type="domain" description="AB hydrolase-1" evidence="1">
    <location>
        <begin position="33"/>
        <end position="146"/>
    </location>
</feature>
<dbReference type="InterPro" id="IPR050266">
    <property type="entry name" value="AB_hydrolase_sf"/>
</dbReference>
<sequence>MTTKLDTHTLDTSGATLTYDVRGESGDAGTDHPVLLLIGSPMDAAGFTTLASHLTDRVLVTYDPRGIGRSVRTDGKGESTPDEHAEDLRRLIEALGVGPVDVFASSGGAVNGLALVARHPGLVRTLVAHEPPAVRHVPDHEQAWAAVEDIHRTYQREGMGPAMAKFIALTMQKGPLPDGYAEAPGPNPADFGLPAEDDGSRDDALLGQNLRGCCGYRPDFDALAAASTRVVIAVGRESQDELAARSGLAIAERLGLTPEVFPSHHGGFLGGEYGQHGEPEPFATKLREVLNTR</sequence>
<evidence type="ECO:0000313" key="2">
    <source>
        <dbReference type="EMBL" id="QDQ14846.1"/>
    </source>
</evidence>
<dbReference type="Gene3D" id="3.40.50.1820">
    <property type="entry name" value="alpha/beta hydrolase"/>
    <property type="match status" value="1"/>
</dbReference>
<dbReference type="PANTHER" id="PTHR43798:SF33">
    <property type="entry name" value="HYDROLASE, PUTATIVE (AFU_ORTHOLOGUE AFUA_2G14860)-RELATED"/>
    <property type="match status" value="1"/>
</dbReference>
<evidence type="ECO:0000259" key="1">
    <source>
        <dbReference type="Pfam" id="PF00561"/>
    </source>
</evidence>
<dbReference type="EMBL" id="CP040916">
    <property type="protein sequence ID" value="QDQ14846.1"/>
    <property type="molecule type" value="Genomic_DNA"/>
</dbReference>
<organism evidence="2 3">
    <name type="scientific">Streptomyces spectabilis</name>
    <dbReference type="NCBI Taxonomy" id="68270"/>
    <lineage>
        <taxon>Bacteria</taxon>
        <taxon>Bacillati</taxon>
        <taxon>Actinomycetota</taxon>
        <taxon>Actinomycetes</taxon>
        <taxon>Kitasatosporales</taxon>
        <taxon>Streptomycetaceae</taxon>
        <taxon>Streptomyces</taxon>
    </lineage>
</organism>
<dbReference type="Proteomes" id="UP000316806">
    <property type="component" value="Chromosome"/>
</dbReference>
<dbReference type="InterPro" id="IPR000073">
    <property type="entry name" value="AB_hydrolase_1"/>
</dbReference>
<keyword evidence="2" id="KW-0378">Hydrolase</keyword>
<dbReference type="RefSeq" id="WP_144322050.1">
    <property type="nucleotide sequence ID" value="NZ_CP040916.1"/>
</dbReference>